<dbReference type="EMBL" id="JANHOG010000499">
    <property type="protein sequence ID" value="KAJ3553782.1"/>
    <property type="molecule type" value="Genomic_DNA"/>
</dbReference>
<sequence length="494" mass="53455">MSDAMTNQHKHAFSLQSLVRPPRNAASVSAAEPRPLLRTPFTAWHRLQTALTSLASDSSWVQIALPIPVCMSTVIRPTQDYTTAADAMLLHKNSIAGVALDSTGLVALADLSSIKQRTALMGSASITDILFLAPGIHTQQDCTGVNGGELPQAGDMLNDYVFRIENPATVSYLQNIGKPGHLVTVRVEREMLPTHSPRFHAKSSSDAPSVPSLASPPPTSKPQYSTESPPRLSSGSPPTFPSESSPPSPESSAEPPTEHAHWYHAHWYKSDQGSSLIYFFGVALTVVSITLIGIICDFWALAVLLLLLAVRTINTVVVMTCCKEGWKGAPEKEDKYADLIIVLSQDRWVRMQGIAKDIKLVTAGQWLSDPNSFESFAAAFAMLLVYVAAALAINTKTVGNLIVGVLLLANAAILGICNSLTKDLHMFGCRVYRTKGPDKYGKTRWATKMDLLTEDAILQLQQLGSQVNREAITSPNSTLVQRTLLRRPAVPAGP</sequence>
<name>A0ACC1T5J1_9APHY</name>
<comment type="caution">
    <text evidence="1">The sequence shown here is derived from an EMBL/GenBank/DDBJ whole genome shotgun (WGS) entry which is preliminary data.</text>
</comment>
<protein>
    <submittedName>
        <fullName evidence="1">Uncharacterized protein</fullName>
    </submittedName>
</protein>
<proteinExistence type="predicted"/>
<reference evidence="1" key="1">
    <citation type="submission" date="2022-07" db="EMBL/GenBank/DDBJ databases">
        <title>Genome Sequence of Phlebia brevispora.</title>
        <authorList>
            <person name="Buettner E."/>
        </authorList>
    </citation>
    <scope>NUCLEOTIDE SEQUENCE</scope>
    <source>
        <strain evidence="1">MPL23</strain>
    </source>
</reference>
<keyword evidence="2" id="KW-1185">Reference proteome</keyword>
<gene>
    <name evidence="1" type="ORF">NM688_g3434</name>
</gene>
<evidence type="ECO:0000313" key="2">
    <source>
        <dbReference type="Proteomes" id="UP001148662"/>
    </source>
</evidence>
<evidence type="ECO:0000313" key="1">
    <source>
        <dbReference type="EMBL" id="KAJ3553782.1"/>
    </source>
</evidence>
<organism evidence="1 2">
    <name type="scientific">Phlebia brevispora</name>
    <dbReference type="NCBI Taxonomy" id="194682"/>
    <lineage>
        <taxon>Eukaryota</taxon>
        <taxon>Fungi</taxon>
        <taxon>Dikarya</taxon>
        <taxon>Basidiomycota</taxon>
        <taxon>Agaricomycotina</taxon>
        <taxon>Agaricomycetes</taxon>
        <taxon>Polyporales</taxon>
        <taxon>Meruliaceae</taxon>
        <taxon>Phlebia</taxon>
    </lineage>
</organism>
<accession>A0ACC1T5J1</accession>
<dbReference type="Proteomes" id="UP001148662">
    <property type="component" value="Unassembled WGS sequence"/>
</dbReference>